<organism evidence="1 2">
    <name type="scientific">Cercopithifilaria johnstoni</name>
    <dbReference type="NCBI Taxonomy" id="2874296"/>
    <lineage>
        <taxon>Eukaryota</taxon>
        <taxon>Metazoa</taxon>
        <taxon>Ecdysozoa</taxon>
        <taxon>Nematoda</taxon>
        <taxon>Chromadorea</taxon>
        <taxon>Rhabditida</taxon>
        <taxon>Spirurina</taxon>
        <taxon>Spiruromorpha</taxon>
        <taxon>Filarioidea</taxon>
        <taxon>Onchocercidae</taxon>
        <taxon>Cercopithifilaria</taxon>
    </lineage>
</organism>
<accession>A0A8J2PYC2</accession>
<protein>
    <submittedName>
        <fullName evidence="1">Uncharacterized protein</fullName>
    </submittedName>
</protein>
<sequence length="67" mass="8305">LQNLDEKKFMIVAEMDTLLRKREELNKKIWMQEKETYRMEEKLQRIDSLLVPYFLWDIPKLNFAQKS</sequence>
<reference evidence="1" key="1">
    <citation type="submission" date="2021-09" db="EMBL/GenBank/DDBJ databases">
        <authorList>
            <consortium name="Pathogen Informatics"/>
        </authorList>
    </citation>
    <scope>NUCLEOTIDE SEQUENCE</scope>
</reference>
<name>A0A8J2PYC2_9BILA</name>
<feature type="non-terminal residue" evidence="1">
    <location>
        <position position="1"/>
    </location>
</feature>
<evidence type="ECO:0000313" key="2">
    <source>
        <dbReference type="Proteomes" id="UP000746747"/>
    </source>
</evidence>
<evidence type="ECO:0000313" key="1">
    <source>
        <dbReference type="EMBL" id="CAG9540080.1"/>
    </source>
</evidence>
<dbReference type="AlphaFoldDB" id="A0A8J2PYC2"/>
<comment type="caution">
    <text evidence="1">The sequence shown here is derived from an EMBL/GenBank/DDBJ whole genome shotgun (WGS) entry which is preliminary data.</text>
</comment>
<gene>
    <name evidence="1" type="ORF">CJOHNSTONI_LOCUS9627</name>
</gene>
<proteinExistence type="predicted"/>
<dbReference type="EMBL" id="CAKAEH010001892">
    <property type="protein sequence ID" value="CAG9540080.1"/>
    <property type="molecule type" value="Genomic_DNA"/>
</dbReference>
<keyword evidence="2" id="KW-1185">Reference proteome</keyword>
<dbReference type="Proteomes" id="UP000746747">
    <property type="component" value="Unassembled WGS sequence"/>
</dbReference>